<dbReference type="EnsemblPlants" id="AET4Gv20516900.17">
    <property type="protein sequence ID" value="AET4Gv20516900.17"/>
    <property type="gene ID" value="AET4Gv20516900"/>
</dbReference>
<keyword evidence="2" id="KW-1185">Reference proteome</keyword>
<reference evidence="2" key="2">
    <citation type="journal article" date="2017" name="Nat. Plants">
        <title>The Aegilops tauschii genome reveals multiple impacts of transposons.</title>
        <authorList>
            <person name="Zhao G."/>
            <person name="Zou C."/>
            <person name="Li K."/>
            <person name="Wang K."/>
            <person name="Li T."/>
            <person name="Gao L."/>
            <person name="Zhang X."/>
            <person name="Wang H."/>
            <person name="Yang Z."/>
            <person name="Liu X."/>
            <person name="Jiang W."/>
            <person name="Mao L."/>
            <person name="Kong X."/>
            <person name="Jiao Y."/>
            <person name="Jia J."/>
        </authorList>
    </citation>
    <scope>NUCLEOTIDE SEQUENCE [LARGE SCALE GENOMIC DNA]</scope>
    <source>
        <strain evidence="2">cv. AL8/78</strain>
    </source>
</reference>
<organism evidence="1 2">
    <name type="scientific">Aegilops tauschii subsp. strangulata</name>
    <name type="common">Goatgrass</name>
    <dbReference type="NCBI Taxonomy" id="200361"/>
    <lineage>
        <taxon>Eukaryota</taxon>
        <taxon>Viridiplantae</taxon>
        <taxon>Streptophyta</taxon>
        <taxon>Embryophyta</taxon>
        <taxon>Tracheophyta</taxon>
        <taxon>Spermatophyta</taxon>
        <taxon>Magnoliopsida</taxon>
        <taxon>Liliopsida</taxon>
        <taxon>Poales</taxon>
        <taxon>Poaceae</taxon>
        <taxon>BOP clade</taxon>
        <taxon>Pooideae</taxon>
        <taxon>Triticodae</taxon>
        <taxon>Triticeae</taxon>
        <taxon>Triticinae</taxon>
        <taxon>Aegilops</taxon>
    </lineage>
</organism>
<dbReference type="AlphaFoldDB" id="A0A453ICA6"/>
<dbReference type="Gramene" id="AET4Gv20516900.17">
    <property type="protein sequence ID" value="AET4Gv20516900.17"/>
    <property type="gene ID" value="AET4Gv20516900"/>
</dbReference>
<evidence type="ECO:0000313" key="2">
    <source>
        <dbReference type="Proteomes" id="UP000015105"/>
    </source>
</evidence>
<reference evidence="1" key="4">
    <citation type="submission" date="2019-03" db="UniProtKB">
        <authorList>
            <consortium name="EnsemblPlants"/>
        </authorList>
    </citation>
    <scope>IDENTIFICATION</scope>
</reference>
<reference evidence="2" key="1">
    <citation type="journal article" date="2014" name="Science">
        <title>Ancient hybridizations among the ancestral genomes of bread wheat.</title>
        <authorList>
            <consortium name="International Wheat Genome Sequencing Consortium,"/>
            <person name="Marcussen T."/>
            <person name="Sandve S.R."/>
            <person name="Heier L."/>
            <person name="Spannagl M."/>
            <person name="Pfeifer M."/>
            <person name="Jakobsen K.S."/>
            <person name="Wulff B.B."/>
            <person name="Steuernagel B."/>
            <person name="Mayer K.F."/>
            <person name="Olsen O.A."/>
        </authorList>
    </citation>
    <scope>NUCLEOTIDE SEQUENCE [LARGE SCALE GENOMIC DNA]</scope>
    <source>
        <strain evidence="2">cv. AL8/78</strain>
    </source>
</reference>
<sequence>FLSLDDKISLELRLEFYKERCLQFSMDTTTKIPRIVEYIRSKP</sequence>
<name>A0A453ICA6_AEGTS</name>
<dbReference type="Proteomes" id="UP000015105">
    <property type="component" value="Chromosome 4D"/>
</dbReference>
<accession>A0A453ICA6</accession>
<reference evidence="1" key="5">
    <citation type="journal article" date="2021" name="G3 (Bethesda)">
        <title>Aegilops tauschii genome assembly Aet v5.0 features greater sequence contiguity and improved annotation.</title>
        <authorList>
            <person name="Wang L."/>
            <person name="Zhu T."/>
            <person name="Rodriguez J.C."/>
            <person name="Deal K.R."/>
            <person name="Dubcovsky J."/>
            <person name="McGuire P.E."/>
            <person name="Lux T."/>
            <person name="Spannagl M."/>
            <person name="Mayer K.F.X."/>
            <person name="Baldrich P."/>
            <person name="Meyers B.C."/>
            <person name="Huo N."/>
            <person name="Gu Y.Q."/>
            <person name="Zhou H."/>
            <person name="Devos K.M."/>
            <person name="Bennetzen J.L."/>
            <person name="Unver T."/>
            <person name="Budak H."/>
            <person name="Gulick P.J."/>
            <person name="Galiba G."/>
            <person name="Kalapos B."/>
            <person name="Nelson D.R."/>
            <person name="Li P."/>
            <person name="You F.M."/>
            <person name="Luo M.C."/>
            <person name="Dvorak J."/>
        </authorList>
    </citation>
    <scope>NUCLEOTIDE SEQUENCE [LARGE SCALE GENOMIC DNA]</scope>
    <source>
        <strain evidence="1">cv. AL8/78</strain>
    </source>
</reference>
<evidence type="ECO:0000313" key="1">
    <source>
        <dbReference type="EnsemblPlants" id="AET4Gv20516900.17"/>
    </source>
</evidence>
<proteinExistence type="predicted"/>
<protein>
    <submittedName>
        <fullName evidence="1">Uncharacterized protein</fullName>
    </submittedName>
</protein>
<reference evidence="1" key="3">
    <citation type="journal article" date="2017" name="Nature">
        <title>Genome sequence of the progenitor of the wheat D genome Aegilops tauschii.</title>
        <authorList>
            <person name="Luo M.C."/>
            <person name="Gu Y.Q."/>
            <person name="Puiu D."/>
            <person name="Wang H."/>
            <person name="Twardziok S.O."/>
            <person name="Deal K.R."/>
            <person name="Huo N."/>
            <person name="Zhu T."/>
            <person name="Wang L."/>
            <person name="Wang Y."/>
            <person name="McGuire P.E."/>
            <person name="Liu S."/>
            <person name="Long H."/>
            <person name="Ramasamy R.K."/>
            <person name="Rodriguez J.C."/>
            <person name="Van S.L."/>
            <person name="Yuan L."/>
            <person name="Wang Z."/>
            <person name="Xia Z."/>
            <person name="Xiao L."/>
            <person name="Anderson O.D."/>
            <person name="Ouyang S."/>
            <person name="Liang Y."/>
            <person name="Zimin A.V."/>
            <person name="Pertea G."/>
            <person name="Qi P."/>
            <person name="Bennetzen J.L."/>
            <person name="Dai X."/>
            <person name="Dawson M.W."/>
            <person name="Muller H.G."/>
            <person name="Kugler K."/>
            <person name="Rivarola-Duarte L."/>
            <person name="Spannagl M."/>
            <person name="Mayer K.F.X."/>
            <person name="Lu F.H."/>
            <person name="Bevan M.W."/>
            <person name="Leroy P."/>
            <person name="Li P."/>
            <person name="You F.M."/>
            <person name="Sun Q."/>
            <person name="Liu Z."/>
            <person name="Lyons E."/>
            <person name="Wicker T."/>
            <person name="Salzberg S.L."/>
            <person name="Devos K.M."/>
            <person name="Dvorak J."/>
        </authorList>
    </citation>
    <scope>NUCLEOTIDE SEQUENCE [LARGE SCALE GENOMIC DNA]</scope>
    <source>
        <strain evidence="1">cv. AL8/78</strain>
    </source>
</reference>